<evidence type="ECO:0000256" key="4">
    <source>
        <dbReference type="ARBA" id="ARBA00022603"/>
    </source>
</evidence>
<evidence type="ECO:0000313" key="12">
    <source>
        <dbReference type="EMBL" id="RSH84841.1"/>
    </source>
</evidence>
<evidence type="ECO:0000256" key="7">
    <source>
        <dbReference type="ARBA" id="ARBA00022692"/>
    </source>
</evidence>
<name>A0A427Y180_9TREE</name>
<keyword evidence="10" id="KW-0256">Endoplasmic reticulum</keyword>
<reference evidence="12 13" key="1">
    <citation type="submission" date="2018-11" db="EMBL/GenBank/DDBJ databases">
        <title>Genome sequence of Apiotrichum porosum DSM 27194.</title>
        <authorList>
            <person name="Aliyu H."/>
            <person name="Gorte O."/>
            <person name="Ochsenreither K."/>
        </authorList>
    </citation>
    <scope>NUCLEOTIDE SEQUENCE [LARGE SCALE GENOMIC DNA]</scope>
    <source>
        <strain evidence="12 13">DSM 27194</strain>
    </source>
</reference>
<dbReference type="Pfam" id="PF04140">
    <property type="entry name" value="ICMT"/>
    <property type="match status" value="1"/>
</dbReference>
<evidence type="ECO:0000256" key="3">
    <source>
        <dbReference type="ARBA" id="ARBA00012151"/>
    </source>
</evidence>
<dbReference type="InterPro" id="IPR025770">
    <property type="entry name" value="PPMT_MeTrfase"/>
</dbReference>
<feature type="transmembrane region" description="Helical" evidence="10">
    <location>
        <begin position="101"/>
        <end position="125"/>
    </location>
</feature>
<comment type="subcellular location">
    <subcellularLocation>
        <location evidence="10">Endoplasmic reticulum membrane</location>
        <topology evidence="10">Multi-pass membrane protein</topology>
    </subcellularLocation>
    <subcellularLocation>
        <location evidence="1">Membrane</location>
        <topology evidence="1">Multi-pass membrane protein</topology>
    </subcellularLocation>
</comment>
<keyword evidence="9 10" id="KW-0472">Membrane</keyword>
<dbReference type="GO" id="GO:0005789">
    <property type="term" value="C:endoplasmic reticulum membrane"/>
    <property type="evidence" value="ECO:0007669"/>
    <property type="project" value="UniProtKB-SubCell"/>
</dbReference>
<evidence type="ECO:0000313" key="13">
    <source>
        <dbReference type="Proteomes" id="UP000279236"/>
    </source>
</evidence>
<evidence type="ECO:0000256" key="6">
    <source>
        <dbReference type="ARBA" id="ARBA00022691"/>
    </source>
</evidence>
<dbReference type="OrthoDB" id="422086at2759"/>
<keyword evidence="7 10" id="KW-0812">Transmembrane</keyword>
<comment type="catalytic activity">
    <reaction evidence="10">
        <text>[protein]-C-terminal S-[(2E,6E)-farnesyl]-L-cysteine + S-adenosyl-L-methionine = [protein]-C-terminal S-[(2E,6E)-farnesyl]-L-cysteine methyl ester + S-adenosyl-L-homocysteine</text>
        <dbReference type="Rhea" id="RHEA:21672"/>
        <dbReference type="Rhea" id="RHEA-COMP:12125"/>
        <dbReference type="Rhea" id="RHEA-COMP:12126"/>
        <dbReference type="ChEBI" id="CHEBI:57856"/>
        <dbReference type="ChEBI" id="CHEBI:59789"/>
        <dbReference type="ChEBI" id="CHEBI:90510"/>
        <dbReference type="ChEBI" id="CHEBI:90511"/>
        <dbReference type="EC" id="2.1.1.100"/>
    </reaction>
</comment>
<evidence type="ECO:0000256" key="8">
    <source>
        <dbReference type="ARBA" id="ARBA00022989"/>
    </source>
</evidence>
<dbReference type="GeneID" id="39590915"/>
<dbReference type="PANTHER" id="PTHR12714:SF9">
    <property type="entry name" value="PROTEIN-S-ISOPRENYLCYSTEINE O-METHYLTRANSFERASE"/>
    <property type="match status" value="1"/>
</dbReference>
<feature type="transmembrane region" description="Helical" evidence="10">
    <location>
        <begin position="137"/>
        <end position="156"/>
    </location>
</feature>
<dbReference type="InterPro" id="IPR007269">
    <property type="entry name" value="ICMT_MeTrfase"/>
</dbReference>
<comment type="caution">
    <text evidence="12">The sequence shown here is derived from an EMBL/GenBank/DDBJ whole genome shotgun (WGS) entry which is preliminary data.</text>
</comment>
<gene>
    <name evidence="12" type="ORF">EHS24_006372</name>
</gene>
<comment type="similarity">
    <text evidence="2 10">Belongs to the class VI-like SAM-binding methyltransferase superfamily. Isoprenylcysteine carboxyl methyltransferase family.</text>
</comment>
<feature type="transmembrane region" description="Helical" evidence="10">
    <location>
        <begin position="264"/>
        <end position="288"/>
    </location>
</feature>
<dbReference type="Proteomes" id="UP000279236">
    <property type="component" value="Unassembled WGS sequence"/>
</dbReference>
<keyword evidence="6 10" id="KW-0949">S-adenosyl-L-methionine</keyword>
<dbReference type="RefSeq" id="XP_028478289.1">
    <property type="nucleotide sequence ID" value="XM_028621837.1"/>
</dbReference>
<proteinExistence type="inferred from homology"/>
<keyword evidence="8 10" id="KW-1133">Transmembrane helix</keyword>
<dbReference type="AlphaFoldDB" id="A0A427Y180"/>
<dbReference type="STRING" id="105984.A0A427Y180"/>
<dbReference type="PANTHER" id="PTHR12714">
    <property type="entry name" value="PROTEIN-S ISOPRENYLCYSTEINE O-METHYLTRANSFERASE"/>
    <property type="match status" value="1"/>
</dbReference>
<evidence type="ECO:0000256" key="2">
    <source>
        <dbReference type="ARBA" id="ARBA00009140"/>
    </source>
</evidence>
<evidence type="ECO:0000256" key="9">
    <source>
        <dbReference type="ARBA" id="ARBA00023136"/>
    </source>
</evidence>
<keyword evidence="5" id="KW-0808">Transferase</keyword>
<keyword evidence="4 10" id="KW-0489">Methyltransferase</keyword>
<dbReference type="GO" id="GO:0004671">
    <property type="term" value="F:protein C-terminal S-isoprenylcysteine carboxyl O-methyltransferase activity"/>
    <property type="evidence" value="ECO:0007669"/>
    <property type="project" value="UniProtKB-EC"/>
</dbReference>
<dbReference type="PROSITE" id="PS51564">
    <property type="entry name" value="SAM_ICMT"/>
    <property type="match status" value="1"/>
</dbReference>
<evidence type="ECO:0000256" key="11">
    <source>
        <dbReference type="SAM" id="MobiDB-lite"/>
    </source>
</evidence>
<sequence>MATTVPPKISVTSVASSDSGDQISAFRRASVAARLRDSASDSPISPLGVPSNNSRFPGPVSAPAASASASAAADDTGLYMPKTNAYAAKDTIPNTPLVASMISAGLGALAGIAAFSAVRPVLALLGADSWTWARPQLGIYLAAMGLFHLLEFWTTAGWNYDKLSVDAFLLNNTMDYHIAHAVGLAEYFISSYFWPAKFQSVFASVPVLALAVGLLVAGQTFRSLAMVHAGNSFSHLVKKVKLQDHTLVTTGVYAYVRHPSYVGFFYWALATQVLLSNVVSTAAFCLVLGRFFGHRIKLEEVHLIQFFGDKYLDYRRKVGSGLPFLGV</sequence>
<dbReference type="GO" id="GO:0032259">
    <property type="term" value="P:methylation"/>
    <property type="evidence" value="ECO:0007669"/>
    <property type="project" value="UniProtKB-KW"/>
</dbReference>
<dbReference type="Gene3D" id="1.20.120.1630">
    <property type="match status" value="1"/>
</dbReference>
<feature type="compositionally biased region" description="Polar residues" evidence="11">
    <location>
        <begin position="10"/>
        <end position="20"/>
    </location>
</feature>
<accession>A0A427Y180</accession>
<feature type="transmembrane region" description="Helical" evidence="10">
    <location>
        <begin position="201"/>
        <end position="221"/>
    </location>
</feature>
<evidence type="ECO:0000256" key="5">
    <source>
        <dbReference type="ARBA" id="ARBA00022679"/>
    </source>
</evidence>
<feature type="transmembrane region" description="Helical" evidence="10">
    <location>
        <begin position="176"/>
        <end position="194"/>
    </location>
</feature>
<organism evidence="12 13">
    <name type="scientific">Apiotrichum porosum</name>
    <dbReference type="NCBI Taxonomy" id="105984"/>
    <lineage>
        <taxon>Eukaryota</taxon>
        <taxon>Fungi</taxon>
        <taxon>Dikarya</taxon>
        <taxon>Basidiomycota</taxon>
        <taxon>Agaricomycotina</taxon>
        <taxon>Tremellomycetes</taxon>
        <taxon>Trichosporonales</taxon>
        <taxon>Trichosporonaceae</taxon>
        <taxon>Apiotrichum</taxon>
    </lineage>
</organism>
<protein>
    <recommendedName>
        <fullName evidence="3 10">Protein-S-isoprenylcysteine O-methyltransferase</fullName>
        <ecNumber evidence="3 10">2.1.1.100</ecNumber>
    </recommendedName>
</protein>
<feature type="region of interest" description="Disordered" evidence="11">
    <location>
        <begin position="1"/>
        <end position="20"/>
    </location>
</feature>
<evidence type="ECO:0000256" key="10">
    <source>
        <dbReference type="RuleBase" id="RU362022"/>
    </source>
</evidence>
<dbReference type="EC" id="2.1.1.100" evidence="3 10"/>
<keyword evidence="13" id="KW-1185">Reference proteome</keyword>
<dbReference type="EMBL" id="RSCE01000003">
    <property type="protein sequence ID" value="RSH84841.1"/>
    <property type="molecule type" value="Genomic_DNA"/>
</dbReference>
<evidence type="ECO:0000256" key="1">
    <source>
        <dbReference type="ARBA" id="ARBA00004141"/>
    </source>
</evidence>